<keyword evidence="5" id="KW-1133">Transmembrane helix</keyword>
<comment type="subcellular location">
    <subcellularLocation>
        <location evidence="1">Endoplasmic reticulum</location>
    </subcellularLocation>
</comment>
<keyword evidence="5" id="KW-0472">Membrane</keyword>
<dbReference type="PRINTS" id="PR00081">
    <property type="entry name" value="GDHRDH"/>
</dbReference>
<dbReference type="WBParaSite" id="SMTH1_101850.2">
    <property type="protein sequence ID" value="SMTH1_101850.2"/>
    <property type="gene ID" value="SMTH1_101850"/>
</dbReference>
<dbReference type="InterPro" id="IPR020904">
    <property type="entry name" value="Sc_DH/Rdtase_CS"/>
</dbReference>
<evidence type="ECO:0000256" key="5">
    <source>
        <dbReference type="SAM" id="Phobius"/>
    </source>
</evidence>
<dbReference type="GO" id="GO:0016491">
    <property type="term" value="F:oxidoreductase activity"/>
    <property type="evidence" value="ECO:0007669"/>
    <property type="project" value="UniProtKB-KW"/>
</dbReference>
<evidence type="ECO:0000313" key="6">
    <source>
        <dbReference type="Proteomes" id="UP000050791"/>
    </source>
</evidence>
<proteinExistence type="inferred from homology"/>
<dbReference type="Gene3D" id="3.40.50.720">
    <property type="entry name" value="NAD(P)-binding Rossmann-like Domain"/>
    <property type="match status" value="1"/>
</dbReference>
<evidence type="ECO:0000313" key="7">
    <source>
        <dbReference type="WBParaSite" id="SMTH1_101850.1"/>
    </source>
</evidence>
<dbReference type="FunFam" id="3.40.50.720:FF:000137">
    <property type="entry name" value="Hydroxysteroid (17-beta) dehydrogenase 3"/>
    <property type="match status" value="1"/>
</dbReference>
<dbReference type="AlphaFoldDB" id="A0AA85ARE8"/>
<evidence type="ECO:0000256" key="3">
    <source>
        <dbReference type="ARBA" id="ARBA00022857"/>
    </source>
</evidence>
<keyword evidence="5" id="KW-0812">Transmembrane</keyword>
<dbReference type="Pfam" id="PF00106">
    <property type="entry name" value="adh_short"/>
    <property type="match status" value="1"/>
</dbReference>
<dbReference type="PROSITE" id="PS00061">
    <property type="entry name" value="ADH_SHORT"/>
    <property type="match status" value="1"/>
</dbReference>
<evidence type="ECO:0000256" key="1">
    <source>
        <dbReference type="ARBA" id="ARBA00004240"/>
    </source>
</evidence>
<dbReference type="WBParaSite" id="SMTH1_101850.3">
    <property type="protein sequence ID" value="SMTH1_101850.3"/>
    <property type="gene ID" value="SMTH1_101850"/>
</dbReference>
<dbReference type="InterPro" id="IPR036291">
    <property type="entry name" value="NAD(P)-bd_dom_sf"/>
</dbReference>
<dbReference type="PIRSF" id="PIRSF000126">
    <property type="entry name" value="11-beta-HSD1"/>
    <property type="match status" value="1"/>
</dbReference>
<dbReference type="InterPro" id="IPR051019">
    <property type="entry name" value="VLCFA-Steroid_DH"/>
</dbReference>
<dbReference type="PANTHER" id="PTHR43899:SF13">
    <property type="entry name" value="RH59310P"/>
    <property type="match status" value="1"/>
</dbReference>
<name>A0AA85ARE8_9TREM</name>
<dbReference type="SUPFAM" id="SSF51735">
    <property type="entry name" value="NAD(P)-binding Rossmann-fold domains"/>
    <property type="match status" value="1"/>
</dbReference>
<evidence type="ECO:0000313" key="8">
    <source>
        <dbReference type="WBParaSite" id="SMTH1_101850.2"/>
    </source>
</evidence>
<comment type="similarity">
    <text evidence="2">Belongs to the short-chain dehydrogenases/reductases (SDR) family.</text>
</comment>
<evidence type="ECO:0000256" key="4">
    <source>
        <dbReference type="ARBA" id="ARBA00023002"/>
    </source>
</evidence>
<organism evidence="6 8">
    <name type="scientific">Schistosoma mattheei</name>
    <dbReference type="NCBI Taxonomy" id="31246"/>
    <lineage>
        <taxon>Eukaryota</taxon>
        <taxon>Metazoa</taxon>
        <taxon>Spiralia</taxon>
        <taxon>Lophotrochozoa</taxon>
        <taxon>Platyhelminthes</taxon>
        <taxon>Trematoda</taxon>
        <taxon>Digenea</taxon>
        <taxon>Strigeidida</taxon>
        <taxon>Schistosomatoidea</taxon>
        <taxon>Schistosomatidae</taxon>
        <taxon>Schistosoma</taxon>
    </lineage>
</organism>
<feature type="transmembrane region" description="Helical" evidence="5">
    <location>
        <begin position="169"/>
        <end position="189"/>
    </location>
</feature>
<sequence>MVGTLFSVFSILWHSVSFISLQTLGILLFGIYFYRLIKICYNYSIGRVLFSKRKNLKQSGEWAIVTGATDGIGKAYAEELAKDGLNIMLISRNLEKLKSVANEIESSYHVKTRIVVADFTQNNIYESIEKEISQLSSIACLVNNVGMSYPYFDYYTNDKFMNIHFIQNLIACNTQSIAIMTYIVLPILLKQQMNNSAIINIGSMLGYLPSPFNSLYGSTKSFIHHFSKSIQAELNLSNNNNHNHNKIMIQTVYPLFVATSMSRTSRTSLFIPSPKDFVNSALNMLGVEEFTTGYFPHALQCYVLTSIPISWVYNKYKQIADKARRKYQ</sequence>
<dbReference type="GO" id="GO:0005783">
    <property type="term" value="C:endoplasmic reticulum"/>
    <property type="evidence" value="ECO:0007669"/>
    <property type="project" value="UniProtKB-SubCell"/>
</dbReference>
<dbReference type="WBParaSite" id="SMTH1_101850.1">
    <property type="protein sequence ID" value="SMTH1_101850.1"/>
    <property type="gene ID" value="SMTH1_101850"/>
</dbReference>
<reference evidence="7 8" key="1">
    <citation type="submission" date="2023-11" db="UniProtKB">
        <authorList>
            <consortium name="WormBaseParasite"/>
        </authorList>
    </citation>
    <scope>IDENTIFICATION</scope>
</reference>
<keyword evidence="3" id="KW-0521">NADP</keyword>
<dbReference type="PANTHER" id="PTHR43899">
    <property type="entry name" value="RH59310P"/>
    <property type="match status" value="1"/>
</dbReference>
<feature type="transmembrane region" description="Helical" evidence="5">
    <location>
        <begin position="12"/>
        <end position="34"/>
    </location>
</feature>
<dbReference type="InterPro" id="IPR002347">
    <property type="entry name" value="SDR_fam"/>
</dbReference>
<dbReference type="Proteomes" id="UP000050791">
    <property type="component" value="Unassembled WGS sequence"/>
</dbReference>
<evidence type="ECO:0000256" key="2">
    <source>
        <dbReference type="ARBA" id="ARBA00006484"/>
    </source>
</evidence>
<keyword evidence="4" id="KW-0560">Oxidoreductase</keyword>
<protein>
    <submittedName>
        <fullName evidence="7 8">Steroid dehydrogenase</fullName>
    </submittedName>
</protein>
<accession>A0AA85ARE8</accession>
<dbReference type="CDD" id="cd05356">
    <property type="entry name" value="17beta-HSD1_like_SDR_c"/>
    <property type="match status" value="1"/>
</dbReference>